<dbReference type="Gene3D" id="3.40.630.30">
    <property type="match status" value="1"/>
</dbReference>
<dbReference type="CDD" id="cd04301">
    <property type="entry name" value="NAT_SF"/>
    <property type="match status" value="1"/>
</dbReference>
<name>A0A6N1NG92_9VIRU</name>
<reference evidence="10" key="2">
    <citation type="journal article" date="2018" name="Nat. Commun.">
        <title>Tailed giant Tupanvirus possesses the most complete translational apparatus of the known virosphere.</title>
        <authorList>
            <person name="Abrahao J."/>
            <person name="Silva L."/>
            <person name="Silva L.S."/>
            <person name="Khalil J.Y.B."/>
            <person name="Rodrigues R."/>
            <person name="Arantes T."/>
            <person name="Assis F."/>
            <person name="Boratto P."/>
            <person name="Andrade M."/>
            <person name="Kroon E.G."/>
            <person name="Ribeiro B."/>
            <person name="Bergier I."/>
            <person name="Seligmann H."/>
            <person name="Ghigo E."/>
            <person name="Colson P."/>
            <person name="Levasseur A."/>
            <person name="Kroemer G."/>
            <person name="Raoult D."/>
            <person name="La Scola B."/>
        </authorList>
    </citation>
    <scope>NUCLEOTIDE SEQUENCE [LARGE SCALE GENOMIC DNA]</scope>
    <source>
        <strain evidence="10">Deep ocean</strain>
    </source>
</reference>
<evidence type="ECO:0000256" key="5">
    <source>
        <dbReference type="ARBA" id="ARBA00023315"/>
    </source>
</evidence>
<dbReference type="InterPro" id="IPR016181">
    <property type="entry name" value="Acyl_CoA_acyltransferase"/>
</dbReference>
<dbReference type="Pfam" id="PF00583">
    <property type="entry name" value="Acetyltransf_1"/>
    <property type="match status" value="1"/>
</dbReference>
<reference evidence="10" key="1">
    <citation type="submission" date="2017-06" db="EMBL/GenBank/DDBJ databases">
        <authorList>
            <person name="Assis F.L."/>
            <person name="Abrahao J.S."/>
            <person name="Silva L."/>
            <person name="Khalil J.B."/>
            <person name="Rodrigues R."/>
            <person name="Silva L.S."/>
            <person name="Boratto P."/>
            <person name="Andrade M."/>
            <person name="Kroon E.G."/>
            <person name="Ribeiro B."/>
            <person name="Bergier I."/>
            <person name="Seligmann H."/>
            <person name="Ghigo E."/>
            <person name="Colson P."/>
            <person name="Levasseur A."/>
            <person name="Raoult D."/>
            <person name="Scola B.L."/>
        </authorList>
    </citation>
    <scope>NUCLEOTIDE SEQUENCE</scope>
    <source>
        <strain evidence="10">Deep ocean</strain>
    </source>
</reference>
<dbReference type="PROSITE" id="PS51186">
    <property type="entry name" value="GNAT"/>
    <property type="match status" value="1"/>
</dbReference>
<evidence type="ECO:0000256" key="7">
    <source>
        <dbReference type="ARBA" id="ARBA00030832"/>
    </source>
</evidence>
<dbReference type="GO" id="GO:0004343">
    <property type="term" value="F:glucosamine 6-phosphate N-acetyltransferase activity"/>
    <property type="evidence" value="ECO:0007669"/>
    <property type="project" value="UniProtKB-EC"/>
</dbReference>
<accession>A0A6N1NG92</accession>
<keyword evidence="4 10" id="KW-0808">Transferase</keyword>
<dbReference type="GeneID" id="80517119"/>
<dbReference type="PANTHER" id="PTHR13355:SF11">
    <property type="entry name" value="GLUCOSAMINE 6-PHOSPHATE N-ACETYLTRANSFERASE"/>
    <property type="match status" value="1"/>
</dbReference>
<evidence type="ECO:0000259" key="9">
    <source>
        <dbReference type="PROSITE" id="PS51186"/>
    </source>
</evidence>
<protein>
    <recommendedName>
        <fullName evidence="3">glucosamine-phosphate N-acetyltransferase</fullName>
        <ecNumber evidence="3">2.3.1.4</ecNumber>
    </recommendedName>
    <alternativeName>
        <fullName evidence="6">Phosphoglucosamine acetylase</fullName>
    </alternativeName>
    <alternativeName>
        <fullName evidence="7">Phosphoglucosamine transacetylase</fullName>
    </alternativeName>
</protein>
<evidence type="ECO:0000256" key="1">
    <source>
        <dbReference type="ARBA" id="ARBA00004832"/>
    </source>
</evidence>
<dbReference type="InterPro" id="IPR000182">
    <property type="entry name" value="GNAT_dom"/>
</dbReference>
<dbReference type="FunFam" id="3.40.630.30:FF:000105">
    <property type="entry name" value="Glucosamine 6-phosphate N-acetyltransferase"/>
    <property type="match status" value="1"/>
</dbReference>
<evidence type="ECO:0000256" key="6">
    <source>
        <dbReference type="ARBA" id="ARBA00030011"/>
    </source>
</evidence>
<dbReference type="PANTHER" id="PTHR13355">
    <property type="entry name" value="GLUCOSAMINE 6-PHOSPHATE N-ACETYLTRANSFERASE"/>
    <property type="match status" value="1"/>
</dbReference>
<sequence length="147" mass="16969">MEIEIKELSNVDDYQQYCALLKQLTTINPELITKEKFEKQLTIITSNPFHKVLIAVFKNKIIGTTTVLVEPKFIHDLSRVAHIEDVVVDTDYRSYGVGSLLLKKAIEVSKSLDCYKIILDCSEKNIGFYEKFGFKRKEVQMALYLDD</sequence>
<dbReference type="RefSeq" id="YP_010780428.1">
    <property type="nucleotide sequence ID" value="NC_075038.1"/>
</dbReference>
<keyword evidence="5" id="KW-0012">Acyltransferase</keyword>
<organism evidence="10">
    <name type="scientific">Tupanvirus deep ocean</name>
    <dbReference type="NCBI Taxonomy" id="2126984"/>
    <lineage>
        <taxon>Viruses</taxon>
        <taxon>Varidnaviria</taxon>
        <taxon>Bamfordvirae</taxon>
        <taxon>Nucleocytoviricota</taxon>
        <taxon>Megaviricetes</taxon>
        <taxon>Imitervirales</taxon>
        <taxon>Mimiviridae</taxon>
        <taxon>Megamimivirinae</taxon>
        <taxon>Tupanvirus</taxon>
        <taxon>Tupanvirus altamarinense</taxon>
    </lineage>
</organism>
<dbReference type="InterPro" id="IPR039143">
    <property type="entry name" value="GNPNAT1-like"/>
</dbReference>
<dbReference type="EMBL" id="MF405918">
    <property type="protein sequence ID" value="QKU33820.1"/>
    <property type="molecule type" value="Genomic_DNA"/>
</dbReference>
<proteinExistence type="inferred from homology"/>
<evidence type="ECO:0000256" key="3">
    <source>
        <dbReference type="ARBA" id="ARBA00012703"/>
    </source>
</evidence>
<dbReference type="SUPFAM" id="SSF55729">
    <property type="entry name" value="Acyl-CoA N-acyltransferases (Nat)"/>
    <property type="match status" value="1"/>
</dbReference>
<comment type="pathway">
    <text evidence="1">Nucleotide-sugar biosynthesis; UDP-N-acetyl-alpha-D-glucosamine biosynthesis; N-acetyl-alpha-D-glucosamine 1-phosphate from alpha-D-glucosamine 6-phosphate (route I): step 1/2.</text>
</comment>
<dbReference type="KEGG" id="vg:80517119"/>
<evidence type="ECO:0000313" key="10">
    <source>
        <dbReference type="EMBL" id="QKU33820.1"/>
    </source>
</evidence>
<comment type="catalytic activity">
    <reaction evidence="8">
        <text>D-glucosamine 6-phosphate + acetyl-CoA = N-acetyl-D-glucosamine 6-phosphate + CoA + H(+)</text>
        <dbReference type="Rhea" id="RHEA:10292"/>
        <dbReference type="ChEBI" id="CHEBI:15378"/>
        <dbReference type="ChEBI" id="CHEBI:57287"/>
        <dbReference type="ChEBI" id="CHEBI:57288"/>
        <dbReference type="ChEBI" id="CHEBI:57513"/>
        <dbReference type="ChEBI" id="CHEBI:58725"/>
        <dbReference type="EC" id="2.3.1.4"/>
    </reaction>
</comment>
<feature type="domain" description="N-acetyltransferase" evidence="9">
    <location>
        <begin position="3"/>
        <end position="147"/>
    </location>
</feature>
<dbReference type="EC" id="2.3.1.4" evidence="3"/>
<evidence type="ECO:0000256" key="4">
    <source>
        <dbReference type="ARBA" id="ARBA00022679"/>
    </source>
</evidence>
<evidence type="ECO:0000256" key="8">
    <source>
        <dbReference type="ARBA" id="ARBA00048964"/>
    </source>
</evidence>
<comment type="similarity">
    <text evidence="2">Belongs to the acetyltransferase family. GNA1 subfamily.</text>
</comment>
<evidence type="ECO:0000256" key="2">
    <source>
        <dbReference type="ARBA" id="ARBA00006048"/>
    </source>
</evidence>